<name>A0A671S378_9TELE</name>
<dbReference type="Proteomes" id="UP000472260">
    <property type="component" value="Unassembled WGS sequence"/>
</dbReference>
<accession>A0A671S378</accession>
<evidence type="ECO:0000313" key="5">
    <source>
        <dbReference type="Proteomes" id="UP000472260"/>
    </source>
</evidence>
<dbReference type="SUPFAM" id="SSF54117">
    <property type="entry name" value="Interleukin 8-like chemokines"/>
    <property type="match status" value="1"/>
</dbReference>
<dbReference type="Ensembl" id="ENSSANT00000096507.1">
    <property type="protein sequence ID" value="ENSSANP00000090852.1"/>
    <property type="gene ID" value="ENSSANG00000044910.1"/>
</dbReference>
<dbReference type="GO" id="GO:0008009">
    <property type="term" value="F:chemokine activity"/>
    <property type="evidence" value="ECO:0007669"/>
    <property type="project" value="InterPro"/>
</dbReference>
<keyword evidence="5" id="KW-1185">Reference proteome</keyword>
<evidence type="ECO:0000313" key="4">
    <source>
        <dbReference type="Ensembl" id="ENSSANP00000090852.1"/>
    </source>
</evidence>
<evidence type="ECO:0000259" key="3">
    <source>
        <dbReference type="Pfam" id="PF00048"/>
    </source>
</evidence>
<feature type="signal peptide" evidence="2">
    <location>
        <begin position="1"/>
        <end position="26"/>
    </location>
</feature>
<keyword evidence="1" id="KW-0202">Cytokine</keyword>
<feature type="chain" id="PRO_5025641075" description="Chemokine interleukin-8-like domain-containing protein" evidence="2">
    <location>
        <begin position="27"/>
        <end position="132"/>
    </location>
</feature>
<proteinExistence type="predicted"/>
<dbReference type="Pfam" id="PF00048">
    <property type="entry name" value="IL8"/>
    <property type="match status" value="1"/>
</dbReference>
<dbReference type="GO" id="GO:0006955">
    <property type="term" value="P:immune response"/>
    <property type="evidence" value="ECO:0007669"/>
    <property type="project" value="InterPro"/>
</dbReference>
<evidence type="ECO:0000256" key="2">
    <source>
        <dbReference type="SAM" id="SignalP"/>
    </source>
</evidence>
<dbReference type="InterPro" id="IPR001811">
    <property type="entry name" value="Chemokine_IL8-like_dom"/>
</dbReference>
<dbReference type="AlphaFoldDB" id="A0A671S378"/>
<dbReference type="InterPro" id="IPR036048">
    <property type="entry name" value="Interleukin_8-like_sf"/>
</dbReference>
<dbReference type="GO" id="GO:0005615">
    <property type="term" value="C:extracellular space"/>
    <property type="evidence" value="ECO:0007669"/>
    <property type="project" value="UniProtKB-KW"/>
</dbReference>
<evidence type="ECO:0000256" key="1">
    <source>
        <dbReference type="ARBA" id="ARBA00022514"/>
    </source>
</evidence>
<reference evidence="4" key="1">
    <citation type="submission" date="2025-08" db="UniProtKB">
        <authorList>
            <consortium name="Ensembl"/>
        </authorList>
    </citation>
    <scope>IDENTIFICATION</scope>
</reference>
<organism evidence="4 5">
    <name type="scientific">Sinocyclocheilus anshuiensis</name>
    <dbReference type="NCBI Taxonomy" id="1608454"/>
    <lineage>
        <taxon>Eukaryota</taxon>
        <taxon>Metazoa</taxon>
        <taxon>Chordata</taxon>
        <taxon>Craniata</taxon>
        <taxon>Vertebrata</taxon>
        <taxon>Euteleostomi</taxon>
        <taxon>Actinopterygii</taxon>
        <taxon>Neopterygii</taxon>
        <taxon>Teleostei</taxon>
        <taxon>Ostariophysi</taxon>
        <taxon>Cypriniformes</taxon>
        <taxon>Cyprinidae</taxon>
        <taxon>Cyprininae</taxon>
        <taxon>Sinocyclocheilus</taxon>
    </lineage>
</organism>
<dbReference type="Gene3D" id="2.40.50.40">
    <property type="match status" value="1"/>
</dbReference>
<feature type="domain" description="Chemokine interleukin-8-like" evidence="3">
    <location>
        <begin position="32"/>
        <end position="82"/>
    </location>
</feature>
<keyword evidence="2" id="KW-0732">Signal</keyword>
<sequence length="132" mass="14982">VETRRILMSSLAVAVVIASVIWTTTGTEIVYSCCTKVSTAKVTDPIIEIRMQREVSPCVKAVIFETEQGKFCSDPRQRWVEKKTVFFAPIQVCLTYPFNLRQNQNIIKPHYIKDIIVGLGHSLNLHFLCPRG</sequence>
<protein>
    <recommendedName>
        <fullName evidence="3">Chemokine interleukin-8-like domain-containing protein</fullName>
    </recommendedName>
</protein>
<reference evidence="4" key="2">
    <citation type="submission" date="2025-09" db="UniProtKB">
        <authorList>
            <consortium name="Ensembl"/>
        </authorList>
    </citation>
    <scope>IDENTIFICATION</scope>
</reference>